<proteinExistence type="inferred from homology"/>
<evidence type="ECO:0000313" key="8">
    <source>
        <dbReference type="Proteomes" id="UP000694414"/>
    </source>
</evidence>
<dbReference type="AlphaFoldDB" id="A0A8C9A3T8"/>
<keyword evidence="3 5" id="KW-0518">Myosin</keyword>
<evidence type="ECO:0000256" key="2">
    <source>
        <dbReference type="ARBA" id="ARBA00022840"/>
    </source>
</evidence>
<dbReference type="InterPro" id="IPR040640">
    <property type="entry name" value="MyoX_N_SH3"/>
</dbReference>
<keyword evidence="4" id="KW-0505">Motor protein</keyword>
<evidence type="ECO:0000256" key="5">
    <source>
        <dbReference type="PROSITE-ProRule" id="PRU00782"/>
    </source>
</evidence>
<keyword evidence="8" id="KW-1185">Reference proteome</keyword>
<dbReference type="GO" id="GO:0003779">
    <property type="term" value="F:actin binding"/>
    <property type="evidence" value="ECO:0007669"/>
    <property type="project" value="UniProtKB-KW"/>
</dbReference>
<dbReference type="SUPFAM" id="SSF52540">
    <property type="entry name" value="P-loop containing nucleoside triphosphate hydrolases"/>
    <property type="match status" value="1"/>
</dbReference>
<dbReference type="Gene3D" id="3.40.850.10">
    <property type="entry name" value="Kinesin motor domain"/>
    <property type="match status" value="1"/>
</dbReference>
<name>A0A8C9A3T8_PROSS</name>
<comment type="similarity">
    <text evidence="5">Belongs to the TRAFAC class myosin-kinesin ATPase superfamily. Myosin family.</text>
</comment>
<accession>A0A8C9A3T8</accession>
<protein>
    <submittedName>
        <fullName evidence="7">Myosin X</fullName>
    </submittedName>
</protein>
<dbReference type="Proteomes" id="UP000694414">
    <property type="component" value="Unplaced"/>
</dbReference>
<dbReference type="InterPro" id="IPR001609">
    <property type="entry name" value="Myosin_head_motor_dom-like"/>
</dbReference>
<dbReference type="GO" id="GO:0016459">
    <property type="term" value="C:myosin complex"/>
    <property type="evidence" value="ECO:0007669"/>
    <property type="project" value="UniProtKB-KW"/>
</dbReference>
<evidence type="ECO:0000313" key="7">
    <source>
        <dbReference type="Ensembl" id="ENSPSMP00000022081.1"/>
    </source>
</evidence>
<dbReference type="GO" id="GO:0005524">
    <property type="term" value="F:ATP binding"/>
    <property type="evidence" value="ECO:0007669"/>
    <property type="project" value="UniProtKB-KW"/>
</dbReference>
<evidence type="ECO:0000256" key="1">
    <source>
        <dbReference type="ARBA" id="ARBA00022741"/>
    </source>
</evidence>
<dbReference type="Ensembl" id="ENSPSMT00000025630.1">
    <property type="protein sequence ID" value="ENSPSMP00000022081.1"/>
    <property type="gene ID" value="ENSPSMG00000015616.1"/>
</dbReference>
<organism evidence="7 8">
    <name type="scientific">Prolemur simus</name>
    <name type="common">Greater bamboo lemur</name>
    <name type="synonym">Hapalemur simus</name>
    <dbReference type="NCBI Taxonomy" id="1328070"/>
    <lineage>
        <taxon>Eukaryota</taxon>
        <taxon>Metazoa</taxon>
        <taxon>Chordata</taxon>
        <taxon>Craniata</taxon>
        <taxon>Vertebrata</taxon>
        <taxon>Euteleostomi</taxon>
        <taxon>Mammalia</taxon>
        <taxon>Eutheria</taxon>
        <taxon>Euarchontoglires</taxon>
        <taxon>Primates</taxon>
        <taxon>Strepsirrhini</taxon>
        <taxon>Lemuriformes</taxon>
        <taxon>Lemuridae</taxon>
        <taxon>Prolemur</taxon>
    </lineage>
</organism>
<reference evidence="7" key="1">
    <citation type="submission" date="2025-08" db="UniProtKB">
        <authorList>
            <consortium name="Ensembl"/>
        </authorList>
    </citation>
    <scope>IDENTIFICATION</scope>
</reference>
<dbReference type="InterPro" id="IPR027417">
    <property type="entry name" value="P-loop_NTPase"/>
</dbReference>
<dbReference type="InterPro" id="IPR036961">
    <property type="entry name" value="Kinesin_motor_dom_sf"/>
</dbReference>
<evidence type="ECO:0000256" key="4">
    <source>
        <dbReference type="ARBA" id="ARBA00023175"/>
    </source>
</evidence>
<keyword evidence="2" id="KW-0067">ATP-binding</keyword>
<gene>
    <name evidence="7" type="primary">MYO10</name>
</gene>
<dbReference type="PROSITE" id="PS51456">
    <property type="entry name" value="MYOSIN_MOTOR"/>
    <property type="match status" value="1"/>
</dbReference>
<feature type="domain" description="Myosin motor" evidence="6">
    <location>
        <begin position="63"/>
        <end position="97"/>
    </location>
</feature>
<evidence type="ECO:0000256" key="3">
    <source>
        <dbReference type="ARBA" id="ARBA00023123"/>
    </source>
</evidence>
<sequence>MDNFFPAGTRVWLRENGQHFPSTVNSCAEGVVVFQTDYGQVFTYKQSTITHQKVTAMHPADEEGVDNMASLAELHGGSIMYNLFQRYKRNQIYIRSG</sequence>
<comment type="caution">
    <text evidence="5">Lacks conserved residue(s) required for the propagation of feature annotation.</text>
</comment>
<reference evidence="7" key="2">
    <citation type="submission" date="2025-09" db="UniProtKB">
        <authorList>
            <consortium name="Ensembl"/>
        </authorList>
    </citation>
    <scope>IDENTIFICATION</scope>
</reference>
<keyword evidence="5" id="KW-0009">Actin-binding</keyword>
<evidence type="ECO:0000259" key="6">
    <source>
        <dbReference type="PROSITE" id="PS51456"/>
    </source>
</evidence>
<dbReference type="GeneTree" id="ENSGT00940000155469"/>
<keyword evidence="1" id="KW-0547">Nucleotide-binding</keyword>
<dbReference type="Pfam" id="PF18597">
    <property type="entry name" value="SH3_19"/>
    <property type="match status" value="1"/>
</dbReference>
<dbReference type="GO" id="GO:0003774">
    <property type="term" value="F:cytoskeletal motor activity"/>
    <property type="evidence" value="ECO:0007669"/>
    <property type="project" value="InterPro"/>
</dbReference>